<accession>A0A5J9SN94</accession>
<keyword evidence="1" id="KW-0812">Transmembrane</keyword>
<name>A0A5J9SN94_9POAL</name>
<proteinExistence type="predicted"/>
<evidence type="ECO:0000313" key="2">
    <source>
        <dbReference type="EMBL" id="TVU00492.1"/>
    </source>
</evidence>
<gene>
    <name evidence="2" type="ORF">EJB05_54074</name>
</gene>
<dbReference type="EMBL" id="RWGY01000578">
    <property type="protein sequence ID" value="TVU00492.1"/>
    <property type="molecule type" value="Genomic_DNA"/>
</dbReference>
<evidence type="ECO:0000256" key="1">
    <source>
        <dbReference type="SAM" id="Phobius"/>
    </source>
</evidence>
<dbReference type="Gramene" id="TVU00492">
    <property type="protein sequence ID" value="TVU00492"/>
    <property type="gene ID" value="EJB05_54074"/>
</dbReference>
<organism evidence="2 3">
    <name type="scientific">Eragrostis curvula</name>
    <name type="common">weeping love grass</name>
    <dbReference type="NCBI Taxonomy" id="38414"/>
    <lineage>
        <taxon>Eukaryota</taxon>
        <taxon>Viridiplantae</taxon>
        <taxon>Streptophyta</taxon>
        <taxon>Embryophyta</taxon>
        <taxon>Tracheophyta</taxon>
        <taxon>Spermatophyta</taxon>
        <taxon>Magnoliopsida</taxon>
        <taxon>Liliopsida</taxon>
        <taxon>Poales</taxon>
        <taxon>Poaceae</taxon>
        <taxon>PACMAD clade</taxon>
        <taxon>Chloridoideae</taxon>
        <taxon>Eragrostideae</taxon>
        <taxon>Eragrostidinae</taxon>
        <taxon>Eragrostis</taxon>
    </lineage>
</organism>
<keyword evidence="3" id="KW-1185">Reference proteome</keyword>
<dbReference type="PANTHER" id="PTHR33207">
    <property type="entry name" value="F-BOX DOMAIN CONTAINING PROTEIN-RELATED"/>
    <property type="match status" value="1"/>
</dbReference>
<dbReference type="Proteomes" id="UP000324897">
    <property type="component" value="Unassembled WGS sequence"/>
</dbReference>
<sequence>MEVSVAQLPWQIKNQNDISFVMGETKDARPFVVYVDGFNVGVLVLNSDDGHEEWVLNRLHSLEEQTRRAIGHLPGHIDGLNVVAIRSGYVYLTTAEMYHDPRTPCWFLSLCFDTMEMEKVTMGGSPVKLLPESENVLVLLISNHFIEVYVVDATGESNLNFLFCLALFGVVCTLLDVSLPCIEMYWIFAPPSTKVYFANLVWKLSFGGIAGVSFMAVVEADLVENDGWELHGSGDVALTTGHYHG</sequence>
<keyword evidence="1" id="KW-1133">Transmembrane helix</keyword>
<feature type="transmembrane region" description="Helical" evidence="1">
    <location>
        <begin position="159"/>
        <end position="188"/>
    </location>
</feature>
<comment type="caution">
    <text evidence="2">The sequence shown here is derived from an EMBL/GenBank/DDBJ whole genome shotgun (WGS) entry which is preliminary data.</text>
</comment>
<protein>
    <submittedName>
        <fullName evidence="2">Uncharacterized protein</fullName>
    </submittedName>
</protein>
<feature type="transmembrane region" description="Helical" evidence="1">
    <location>
        <begin position="200"/>
        <end position="218"/>
    </location>
</feature>
<dbReference type="AlphaFoldDB" id="A0A5J9SN94"/>
<feature type="non-terminal residue" evidence="2">
    <location>
        <position position="1"/>
    </location>
</feature>
<reference evidence="2 3" key="1">
    <citation type="journal article" date="2019" name="Sci. Rep.">
        <title>A high-quality genome of Eragrostis curvula grass provides insights into Poaceae evolution and supports new strategies to enhance forage quality.</title>
        <authorList>
            <person name="Carballo J."/>
            <person name="Santos B.A.C.M."/>
            <person name="Zappacosta D."/>
            <person name="Garbus I."/>
            <person name="Selva J.P."/>
            <person name="Gallo C.A."/>
            <person name="Diaz A."/>
            <person name="Albertini E."/>
            <person name="Caccamo M."/>
            <person name="Echenique V."/>
        </authorList>
    </citation>
    <scope>NUCLEOTIDE SEQUENCE [LARGE SCALE GENOMIC DNA]</scope>
    <source>
        <strain evidence="3">cv. Victoria</strain>
        <tissue evidence="2">Leaf</tissue>
    </source>
</reference>
<keyword evidence="1" id="KW-0472">Membrane</keyword>
<evidence type="ECO:0000313" key="3">
    <source>
        <dbReference type="Proteomes" id="UP000324897"/>
    </source>
</evidence>